<dbReference type="Gene3D" id="3.20.20.80">
    <property type="entry name" value="Glycosidases"/>
    <property type="match status" value="1"/>
</dbReference>
<evidence type="ECO:0000256" key="10">
    <source>
        <dbReference type="ARBA" id="ARBA00023316"/>
    </source>
</evidence>
<comment type="function">
    <text evidence="11">Glucosidase involved in the degradation of cellulosic biomass. Active on lichenan.</text>
</comment>
<dbReference type="PANTHER" id="PTHR31297:SF34">
    <property type="entry name" value="GLUCAN 1,3-BETA-GLUCOSIDASE 2"/>
    <property type="match status" value="1"/>
</dbReference>
<accession>A0ABV1Z666</accession>
<name>A0ABV1Z666_9HYPH</name>
<dbReference type="EMBL" id="JAMYQB010000026">
    <property type="protein sequence ID" value="MER9407503.1"/>
    <property type="molecule type" value="Genomic_DNA"/>
</dbReference>
<keyword evidence="2" id="KW-1003">Cell membrane</keyword>
<evidence type="ECO:0000313" key="17">
    <source>
        <dbReference type="Proteomes" id="UP001433071"/>
    </source>
</evidence>
<keyword evidence="5" id="KW-0735">Signal-anchor</keyword>
<evidence type="ECO:0000313" key="16">
    <source>
        <dbReference type="EMBL" id="MER9407503.1"/>
    </source>
</evidence>
<sequence>MPAELTSLPVMSRRQALALAGGAVLAALPFPASATTTARSIPSRGFNLPGWLDREAGIAPATATLEKLRQSGFETIRLPVNSDLISAGDTVGVRRIRDGVADLAGLGFAVLVDMHPSADLHAAFERDPAAASEQVVQAWTALRPVIADLPAASVYPELLNEPPMERAVWLALRDRLAETLRATCPRHTLVWGPARFQGIWEIADTPPLADDNQIAAIHFYAPMAFTHQCENWDTSPLARMANLPFPATRETPAVRELIARLRTAGDEEAASLLEKELSNPWTQAAIASNFAEAARWSAAHGCPVMLNEFGVLNFCVDAQSRAAWVRAVREAAEANHVGWTYWELDQGFGFIASRQSTEGFDASMMAALLGEAGQL</sequence>
<keyword evidence="9 13" id="KW-0326">Glycosidase</keyword>
<evidence type="ECO:0000256" key="6">
    <source>
        <dbReference type="ARBA" id="ARBA00022989"/>
    </source>
</evidence>
<evidence type="ECO:0000259" key="15">
    <source>
        <dbReference type="Pfam" id="PF00150"/>
    </source>
</evidence>
<feature type="signal peptide" evidence="14">
    <location>
        <begin position="1"/>
        <end position="34"/>
    </location>
</feature>
<keyword evidence="7" id="KW-0472">Membrane</keyword>
<keyword evidence="4 13" id="KW-0378">Hydrolase</keyword>
<proteinExistence type="inferred from homology"/>
<evidence type="ECO:0000256" key="14">
    <source>
        <dbReference type="SAM" id="SignalP"/>
    </source>
</evidence>
<feature type="chain" id="PRO_5045414332" description="Exo-1,3-beta-glucanase D" evidence="14">
    <location>
        <begin position="35"/>
        <end position="375"/>
    </location>
</feature>
<keyword evidence="10" id="KW-0961">Cell wall biogenesis/degradation</keyword>
<dbReference type="InterPro" id="IPR017853">
    <property type="entry name" value="GH"/>
</dbReference>
<evidence type="ECO:0000256" key="3">
    <source>
        <dbReference type="ARBA" id="ARBA00022692"/>
    </source>
</evidence>
<dbReference type="PANTHER" id="PTHR31297">
    <property type="entry name" value="GLUCAN ENDO-1,6-BETA-GLUCOSIDASE B"/>
    <property type="match status" value="1"/>
</dbReference>
<comment type="subcellular location">
    <subcellularLocation>
        <location evidence="1">Cell membrane</location>
        <topology evidence="1">Single-pass type II membrane protein</topology>
    </subcellularLocation>
</comment>
<keyword evidence="6" id="KW-1133">Transmembrane helix</keyword>
<dbReference type="RefSeq" id="WP_352561417.1">
    <property type="nucleotide sequence ID" value="NZ_JAMYQB010000026.1"/>
</dbReference>
<evidence type="ECO:0000256" key="4">
    <source>
        <dbReference type="ARBA" id="ARBA00022801"/>
    </source>
</evidence>
<evidence type="ECO:0000256" key="12">
    <source>
        <dbReference type="ARBA" id="ARBA00041260"/>
    </source>
</evidence>
<keyword evidence="8" id="KW-0325">Glycoprotein</keyword>
<evidence type="ECO:0000256" key="9">
    <source>
        <dbReference type="ARBA" id="ARBA00023295"/>
    </source>
</evidence>
<evidence type="ECO:0000256" key="2">
    <source>
        <dbReference type="ARBA" id="ARBA00022475"/>
    </source>
</evidence>
<evidence type="ECO:0000256" key="7">
    <source>
        <dbReference type="ARBA" id="ARBA00023136"/>
    </source>
</evidence>
<dbReference type="InterPro" id="IPR006311">
    <property type="entry name" value="TAT_signal"/>
</dbReference>
<comment type="similarity">
    <text evidence="13">Belongs to the glycosyl hydrolase 5 (cellulase A) family.</text>
</comment>
<dbReference type="InterPro" id="IPR001547">
    <property type="entry name" value="Glyco_hydro_5"/>
</dbReference>
<keyword evidence="3" id="KW-0812">Transmembrane</keyword>
<dbReference type="SUPFAM" id="SSF51445">
    <property type="entry name" value="(Trans)glycosidases"/>
    <property type="match status" value="1"/>
</dbReference>
<organism evidence="16 17">
    <name type="scientific">Mesorhizobium caraganae</name>
    <dbReference type="NCBI Taxonomy" id="483206"/>
    <lineage>
        <taxon>Bacteria</taxon>
        <taxon>Pseudomonadati</taxon>
        <taxon>Pseudomonadota</taxon>
        <taxon>Alphaproteobacteria</taxon>
        <taxon>Hyphomicrobiales</taxon>
        <taxon>Phyllobacteriaceae</taxon>
        <taxon>Mesorhizobium</taxon>
    </lineage>
</organism>
<evidence type="ECO:0000256" key="5">
    <source>
        <dbReference type="ARBA" id="ARBA00022968"/>
    </source>
</evidence>
<evidence type="ECO:0000256" key="13">
    <source>
        <dbReference type="RuleBase" id="RU361153"/>
    </source>
</evidence>
<dbReference type="Pfam" id="PF00150">
    <property type="entry name" value="Cellulase"/>
    <property type="match status" value="1"/>
</dbReference>
<feature type="domain" description="Glycoside hydrolase family 5" evidence="15">
    <location>
        <begin position="42"/>
        <end position="345"/>
    </location>
</feature>
<keyword evidence="14" id="KW-0732">Signal</keyword>
<keyword evidence="17" id="KW-1185">Reference proteome</keyword>
<comment type="caution">
    <text evidence="16">The sequence shown here is derived from an EMBL/GenBank/DDBJ whole genome shotgun (WGS) entry which is preliminary data.</text>
</comment>
<dbReference type="Proteomes" id="UP001433071">
    <property type="component" value="Unassembled WGS sequence"/>
</dbReference>
<gene>
    <name evidence="16" type="ORF">NKI36_26075</name>
</gene>
<dbReference type="PROSITE" id="PS51318">
    <property type="entry name" value="TAT"/>
    <property type="match status" value="1"/>
</dbReference>
<evidence type="ECO:0000256" key="8">
    <source>
        <dbReference type="ARBA" id="ARBA00023180"/>
    </source>
</evidence>
<dbReference type="GO" id="GO:0016787">
    <property type="term" value="F:hydrolase activity"/>
    <property type="evidence" value="ECO:0007669"/>
    <property type="project" value="UniProtKB-KW"/>
</dbReference>
<evidence type="ECO:0000256" key="11">
    <source>
        <dbReference type="ARBA" id="ARBA00037126"/>
    </source>
</evidence>
<reference evidence="16 17" key="1">
    <citation type="journal article" date="2024" name="Proc. Natl. Acad. Sci. U.S.A.">
        <title>The evolutionary genomics of adaptation to stress in wild rhizobium bacteria.</title>
        <authorList>
            <person name="Kehlet-Delgado H."/>
            <person name="Montoya A.P."/>
            <person name="Jensen K.T."/>
            <person name="Wendlandt C.E."/>
            <person name="Dexheimer C."/>
            <person name="Roberts M."/>
            <person name="Torres Martinez L."/>
            <person name="Friesen M.L."/>
            <person name="Griffitts J.S."/>
            <person name="Porter S.S."/>
        </authorList>
    </citation>
    <scope>NUCLEOTIDE SEQUENCE [LARGE SCALE GENOMIC DNA]</scope>
    <source>
        <strain evidence="16 17">M0641</strain>
    </source>
</reference>
<evidence type="ECO:0000256" key="1">
    <source>
        <dbReference type="ARBA" id="ARBA00004401"/>
    </source>
</evidence>
<dbReference type="InterPro" id="IPR050386">
    <property type="entry name" value="Glycosyl_hydrolase_5"/>
</dbReference>
<protein>
    <recommendedName>
        <fullName evidence="12">Exo-1,3-beta-glucanase D</fullName>
    </recommendedName>
</protein>